<evidence type="ECO:0000256" key="7">
    <source>
        <dbReference type="RuleBase" id="RU004296"/>
    </source>
</evidence>
<organism evidence="10 11">
    <name type="scientific">Blastomyces parvus</name>
    <dbReference type="NCBI Taxonomy" id="2060905"/>
    <lineage>
        <taxon>Eukaryota</taxon>
        <taxon>Fungi</taxon>
        <taxon>Dikarya</taxon>
        <taxon>Ascomycota</taxon>
        <taxon>Pezizomycotina</taxon>
        <taxon>Eurotiomycetes</taxon>
        <taxon>Eurotiomycetidae</taxon>
        <taxon>Onygenales</taxon>
        <taxon>Ajellomycetaceae</taxon>
        <taxon>Blastomyces</taxon>
    </lineage>
</organism>
<dbReference type="SUPFAM" id="SSF50494">
    <property type="entry name" value="Trypsin-like serine proteases"/>
    <property type="match status" value="1"/>
</dbReference>
<feature type="signal peptide" evidence="7">
    <location>
        <begin position="1"/>
        <end position="22"/>
    </location>
</feature>
<dbReference type="InterPro" id="IPR018114">
    <property type="entry name" value="TRYPSIN_HIS"/>
</dbReference>
<dbReference type="PANTHER" id="PTHR15462">
    <property type="entry name" value="SERINE PROTEASE"/>
    <property type="match status" value="1"/>
</dbReference>
<evidence type="ECO:0000256" key="8">
    <source>
        <dbReference type="SAM" id="MobiDB-lite"/>
    </source>
</evidence>
<evidence type="ECO:0000256" key="6">
    <source>
        <dbReference type="ARBA" id="ARBA00022825"/>
    </source>
</evidence>
<dbReference type="PROSITE" id="PS00134">
    <property type="entry name" value="TRYPSIN_HIS"/>
    <property type="match status" value="1"/>
</dbReference>
<name>A0A2B7WL96_9EURO</name>
<feature type="domain" description="Peptidase S1" evidence="9">
    <location>
        <begin position="143"/>
        <end position="323"/>
    </location>
</feature>
<keyword evidence="4 7" id="KW-0732">Signal</keyword>
<dbReference type="Pfam" id="PF00089">
    <property type="entry name" value="Trypsin"/>
    <property type="match status" value="1"/>
</dbReference>
<dbReference type="PANTHER" id="PTHR15462:SF8">
    <property type="entry name" value="SERINE PROTEASE"/>
    <property type="match status" value="1"/>
</dbReference>
<dbReference type="OrthoDB" id="10037376at2759"/>
<dbReference type="GO" id="GO:0006508">
    <property type="term" value="P:proteolysis"/>
    <property type="evidence" value="ECO:0007669"/>
    <property type="project" value="UniProtKB-KW"/>
</dbReference>
<reference evidence="10 11" key="1">
    <citation type="submission" date="2017-10" db="EMBL/GenBank/DDBJ databases">
        <title>Comparative genomics in systemic dimorphic fungi from Ajellomycetaceae.</title>
        <authorList>
            <person name="Munoz J.F."/>
            <person name="Mcewen J.G."/>
            <person name="Clay O.K."/>
            <person name="Cuomo C.A."/>
        </authorList>
    </citation>
    <scope>NUCLEOTIDE SEQUENCE [LARGE SCALE GENOMIC DNA]</scope>
    <source>
        <strain evidence="10 11">UAMH130</strain>
    </source>
</reference>
<comment type="similarity">
    <text evidence="2 7">Belongs to the peptidase S1B family.</text>
</comment>
<sequence>MHSFTSVALFVFRFVIITFVTAVPLFKDTNKLCGGPSTIPKLDSEELIQIDVDHVASSSFWNTGNHKPDSTLDADSGGTLGYRPIQADQDEDSSSSPPPLVPWTAENADMLSKANYNNTGLYYRDQVVNLTTYPWNTIGRVSFQRFKTDMGGWCTGSLVGRNIILTASHCFPWGYGRDRWMRFSPGYGNGSEPYGSSYVSRCRGVKNTFNVTGIDYIVCQLCEPLGDRTGWMGTRWWKDADFYMDRPWRSSGYPTDAFQGDEQMLLANITLLDVDFHGRLGKELEARTFASPGWSGGPMWEYIDGQPTIVGVCSGGEKDCSEEAGSCNGMEDSSSYHDVSAGGKLMTDLVTYGLAHWNYPVYVE</sequence>
<feature type="chain" id="PRO_5011832471" description="Serine protease" evidence="7">
    <location>
        <begin position="23"/>
        <end position="364"/>
    </location>
</feature>
<evidence type="ECO:0000259" key="9">
    <source>
        <dbReference type="Pfam" id="PF00089"/>
    </source>
</evidence>
<keyword evidence="11" id="KW-1185">Reference proteome</keyword>
<gene>
    <name evidence="10" type="ORF">GX51_07287</name>
</gene>
<dbReference type="Gene3D" id="2.40.10.10">
    <property type="entry name" value="Trypsin-like serine proteases"/>
    <property type="match status" value="2"/>
</dbReference>
<dbReference type="InterPro" id="IPR050966">
    <property type="entry name" value="Glutamyl_endopeptidase"/>
</dbReference>
<evidence type="ECO:0000313" key="11">
    <source>
        <dbReference type="Proteomes" id="UP000224080"/>
    </source>
</evidence>
<dbReference type="GO" id="GO:0004252">
    <property type="term" value="F:serine-type endopeptidase activity"/>
    <property type="evidence" value="ECO:0007669"/>
    <property type="project" value="InterPro"/>
</dbReference>
<dbReference type="EMBL" id="PDNC01000141">
    <property type="protein sequence ID" value="PGG97535.1"/>
    <property type="molecule type" value="Genomic_DNA"/>
</dbReference>
<dbReference type="InterPro" id="IPR008256">
    <property type="entry name" value="Peptidase_S1B"/>
</dbReference>
<dbReference type="Proteomes" id="UP000224080">
    <property type="component" value="Unassembled WGS sequence"/>
</dbReference>
<dbReference type="EC" id="3.4.21.-" evidence="7"/>
<keyword evidence="6 7" id="KW-0720">Serine protease</keyword>
<evidence type="ECO:0000256" key="1">
    <source>
        <dbReference type="ARBA" id="ARBA00007664"/>
    </source>
</evidence>
<evidence type="ECO:0000313" key="10">
    <source>
        <dbReference type="EMBL" id="PGG97535.1"/>
    </source>
</evidence>
<evidence type="ECO:0000256" key="2">
    <source>
        <dbReference type="ARBA" id="ARBA00008764"/>
    </source>
</evidence>
<proteinExistence type="inferred from homology"/>
<protein>
    <recommendedName>
        <fullName evidence="7">Serine protease</fullName>
        <ecNumber evidence="7">3.4.21.-</ecNumber>
    </recommendedName>
</protein>
<evidence type="ECO:0000256" key="4">
    <source>
        <dbReference type="ARBA" id="ARBA00022729"/>
    </source>
</evidence>
<dbReference type="InterPro" id="IPR043504">
    <property type="entry name" value="Peptidase_S1_PA_chymotrypsin"/>
</dbReference>
<dbReference type="InterPro" id="IPR001254">
    <property type="entry name" value="Trypsin_dom"/>
</dbReference>
<keyword evidence="3 7" id="KW-0645">Protease</keyword>
<dbReference type="PRINTS" id="PR00839">
    <property type="entry name" value="V8PROTEASE"/>
</dbReference>
<comment type="caution">
    <text evidence="10">The sequence shown here is derived from an EMBL/GenBank/DDBJ whole genome shotgun (WGS) entry which is preliminary data.</text>
</comment>
<keyword evidence="5 7" id="KW-0378">Hydrolase</keyword>
<feature type="region of interest" description="Disordered" evidence="8">
    <location>
        <begin position="66"/>
        <end position="101"/>
    </location>
</feature>
<evidence type="ECO:0000256" key="5">
    <source>
        <dbReference type="ARBA" id="ARBA00022801"/>
    </source>
</evidence>
<dbReference type="InterPro" id="IPR009003">
    <property type="entry name" value="Peptidase_S1_PA"/>
</dbReference>
<comment type="similarity">
    <text evidence="1">Belongs to the peptidase S1 family.</text>
</comment>
<evidence type="ECO:0000256" key="3">
    <source>
        <dbReference type="ARBA" id="ARBA00022670"/>
    </source>
</evidence>
<dbReference type="AlphaFoldDB" id="A0A2B7WL96"/>
<accession>A0A2B7WL96</accession>